<sequence>MGTVDMHQVNFLPWRMNQLIHQRRYFFIIIFTSCMTTATIFGYLVGLLLLDISQNHYRLAAHQQHQQRTEQLKIQLQTQQQQLEKLTLRQIQRRTYTQHNQSLLDLLTSLSNLTPPKSWLSSFQLQAGHLEVNALSYRFEDLNVLLAQFSQTPQVSNVQLRKLRRVDTLHQLHLIADYQGVSNE</sequence>
<protein>
    <submittedName>
        <fullName evidence="3">Fimbrial assembly protein PilN</fullName>
    </submittedName>
</protein>
<dbReference type="PANTHER" id="PTHR40278">
    <property type="entry name" value="DNA UTILIZATION PROTEIN HOFN"/>
    <property type="match status" value="1"/>
</dbReference>
<name>B6XAV4_9GAMM</name>
<reference evidence="3 4" key="1">
    <citation type="submission" date="2008-10" db="EMBL/GenBank/DDBJ databases">
        <title>Draft genome sequence of Providencia alcalifaciens (DSM 30120).</title>
        <authorList>
            <person name="Sudarsanam P."/>
            <person name="Ley R."/>
            <person name="Guruge J."/>
            <person name="Turnbaugh P.J."/>
            <person name="Mahowald M."/>
            <person name="Liep D."/>
            <person name="Gordon J."/>
        </authorList>
    </citation>
    <scope>NUCLEOTIDE SEQUENCE [LARGE SCALE GENOMIC DNA]</scope>
    <source>
        <strain evidence="3 4">DSM 30120</strain>
    </source>
</reference>
<evidence type="ECO:0000313" key="4">
    <source>
        <dbReference type="Proteomes" id="UP000003729"/>
    </source>
</evidence>
<accession>B6XAV4</accession>
<dbReference type="Pfam" id="PF05137">
    <property type="entry name" value="PilN"/>
    <property type="match status" value="1"/>
</dbReference>
<feature type="transmembrane region" description="Helical" evidence="2">
    <location>
        <begin position="25"/>
        <end position="50"/>
    </location>
</feature>
<proteinExistence type="predicted"/>
<reference evidence="3 4" key="2">
    <citation type="submission" date="2008-10" db="EMBL/GenBank/DDBJ databases">
        <authorList>
            <person name="Fulton L."/>
            <person name="Clifton S."/>
            <person name="Fulton B."/>
            <person name="Xu J."/>
            <person name="Minx P."/>
            <person name="Pepin K.H."/>
            <person name="Johnson M."/>
            <person name="Bhonagiri V."/>
            <person name="Nash W.E."/>
            <person name="Mardis E.R."/>
            <person name="Wilson R.K."/>
        </authorList>
    </citation>
    <scope>NUCLEOTIDE SEQUENCE [LARGE SCALE GENOMIC DNA]</scope>
    <source>
        <strain evidence="3 4">DSM 30120</strain>
    </source>
</reference>
<keyword evidence="2" id="KW-0472">Membrane</keyword>
<evidence type="ECO:0000256" key="1">
    <source>
        <dbReference type="SAM" id="Coils"/>
    </source>
</evidence>
<keyword evidence="2" id="KW-1133">Transmembrane helix</keyword>
<evidence type="ECO:0000256" key="2">
    <source>
        <dbReference type="SAM" id="Phobius"/>
    </source>
</evidence>
<comment type="caution">
    <text evidence="3">The sequence shown here is derived from an EMBL/GenBank/DDBJ whole genome shotgun (WGS) entry which is preliminary data.</text>
</comment>
<keyword evidence="1" id="KW-0175">Coiled coil</keyword>
<keyword evidence="2" id="KW-0812">Transmembrane</keyword>
<gene>
    <name evidence="3" type="ORF">PROVALCAL_00456</name>
</gene>
<feature type="coiled-coil region" evidence="1">
    <location>
        <begin position="62"/>
        <end position="89"/>
    </location>
</feature>
<evidence type="ECO:0000313" key="3">
    <source>
        <dbReference type="EMBL" id="EEB47460.1"/>
    </source>
</evidence>
<dbReference type="InterPro" id="IPR007813">
    <property type="entry name" value="PilN"/>
</dbReference>
<organism evidence="3 4">
    <name type="scientific">Providencia alcalifaciens DSM 30120</name>
    <dbReference type="NCBI Taxonomy" id="520999"/>
    <lineage>
        <taxon>Bacteria</taxon>
        <taxon>Pseudomonadati</taxon>
        <taxon>Pseudomonadota</taxon>
        <taxon>Gammaproteobacteria</taxon>
        <taxon>Enterobacterales</taxon>
        <taxon>Morganellaceae</taxon>
        <taxon>Providencia</taxon>
    </lineage>
</organism>
<dbReference type="Proteomes" id="UP000003729">
    <property type="component" value="Unassembled WGS sequence"/>
</dbReference>
<dbReference type="EMBL" id="ABXW01000005">
    <property type="protein sequence ID" value="EEB47460.1"/>
    <property type="molecule type" value="Genomic_DNA"/>
</dbReference>
<dbReference type="InterPro" id="IPR052534">
    <property type="entry name" value="Extracell_DNA_Util/SecSys_Comp"/>
</dbReference>
<dbReference type="AlphaFoldDB" id="B6XAV4"/>
<dbReference type="eggNOG" id="COG3166">
    <property type="taxonomic scope" value="Bacteria"/>
</dbReference>
<dbReference type="PANTHER" id="PTHR40278:SF1">
    <property type="entry name" value="DNA UTILIZATION PROTEIN HOFN"/>
    <property type="match status" value="1"/>
</dbReference>